<dbReference type="PANTHER" id="PTHR43383">
    <property type="entry name" value="NODULIN 6"/>
    <property type="match status" value="1"/>
</dbReference>
<dbReference type="SUPFAM" id="SSF56672">
    <property type="entry name" value="DNA/RNA polymerases"/>
    <property type="match status" value="1"/>
</dbReference>
<dbReference type="PANTHER" id="PTHR43383:SF2">
    <property type="entry name" value="AMIDOHYDROLASE 2 FAMILY PROTEIN"/>
    <property type="match status" value="1"/>
</dbReference>
<dbReference type="Pfam" id="PF07727">
    <property type="entry name" value="RVT_2"/>
    <property type="match status" value="1"/>
</dbReference>
<proteinExistence type="predicted"/>
<dbReference type="Proteomes" id="UP000233551">
    <property type="component" value="Unassembled WGS sequence"/>
</dbReference>
<reference evidence="2 3" key="1">
    <citation type="submission" date="2017-11" db="EMBL/GenBank/DDBJ databases">
        <title>De-novo sequencing of pomegranate (Punica granatum L.) genome.</title>
        <authorList>
            <person name="Akparov Z."/>
            <person name="Amiraslanov A."/>
            <person name="Hajiyeva S."/>
            <person name="Abbasov M."/>
            <person name="Kaur K."/>
            <person name="Hamwieh A."/>
            <person name="Solovyev V."/>
            <person name="Salamov A."/>
            <person name="Braich B."/>
            <person name="Kosarev P."/>
            <person name="Mahmoud A."/>
            <person name="Hajiyev E."/>
            <person name="Babayeva S."/>
            <person name="Izzatullayeva V."/>
            <person name="Mammadov A."/>
            <person name="Mammadov A."/>
            <person name="Sharifova S."/>
            <person name="Ojaghi J."/>
            <person name="Eynullazada K."/>
            <person name="Bayramov B."/>
            <person name="Abdulazimova A."/>
            <person name="Shahmuradov I."/>
        </authorList>
    </citation>
    <scope>NUCLEOTIDE SEQUENCE [LARGE SCALE GENOMIC DNA]</scope>
    <source>
        <strain evidence="3">cv. AG2017</strain>
        <tissue evidence="2">Leaf</tissue>
    </source>
</reference>
<protein>
    <recommendedName>
        <fullName evidence="1">Reverse transcriptase Ty1/copia-type domain-containing protein</fullName>
    </recommendedName>
</protein>
<organism evidence="2 3">
    <name type="scientific">Punica granatum</name>
    <name type="common">Pomegranate</name>
    <dbReference type="NCBI Taxonomy" id="22663"/>
    <lineage>
        <taxon>Eukaryota</taxon>
        <taxon>Viridiplantae</taxon>
        <taxon>Streptophyta</taxon>
        <taxon>Embryophyta</taxon>
        <taxon>Tracheophyta</taxon>
        <taxon>Spermatophyta</taxon>
        <taxon>Magnoliopsida</taxon>
        <taxon>eudicotyledons</taxon>
        <taxon>Gunneridae</taxon>
        <taxon>Pentapetalae</taxon>
        <taxon>rosids</taxon>
        <taxon>malvids</taxon>
        <taxon>Myrtales</taxon>
        <taxon>Lythraceae</taxon>
        <taxon>Punica</taxon>
    </lineage>
</organism>
<comment type="caution">
    <text evidence="2">The sequence shown here is derived from an EMBL/GenBank/DDBJ whole genome shotgun (WGS) entry which is preliminary data.</text>
</comment>
<dbReference type="STRING" id="22663.A0A2I0KLM7"/>
<accession>A0A2I0KLM7</accession>
<keyword evidence="3" id="KW-1185">Reference proteome</keyword>
<gene>
    <name evidence="2" type="ORF">CRG98_010205</name>
</gene>
<name>A0A2I0KLM7_PUNGR</name>
<sequence length="187" mass="21106">MAKELQALELNGTWTLSTLPPRKKPVDCFTEVEGVDFGETFAPVAKLATVRCFLAVAVMKKWEIHQMDVHNAFLHGDLHEEVYMSLPPGLSSNRPGQVCRLRKSLYGLRQASRNWFSKLVDALYAYGFKQSRADNSLFTYSRGTIFIAVLIYVDDLLVAGNSSLHCTTFKRHLVKIIGTQLFLCSFI</sequence>
<evidence type="ECO:0000259" key="1">
    <source>
        <dbReference type="Pfam" id="PF07727"/>
    </source>
</evidence>
<evidence type="ECO:0000313" key="2">
    <source>
        <dbReference type="EMBL" id="PKI69407.1"/>
    </source>
</evidence>
<evidence type="ECO:0000313" key="3">
    <source>
        <dbReference type="Proteomes" id="UP000233551"/>
    </source>
</evidence>
<dbReference type="AlphaFoldDB" id="A0A2I0KLM7"/>
<dbReference type="InterPro" id="IPR013103">
    <property type="entry name" value="RVT_2"/>
</dbReference>
<feature type="domain" description="Reverse transcriptase Ty1/copia-type" evidence="1">
    <location>
        <begin position="26"/>
        <end position="175"/>
    </location>
</feature>
<dbReference type="EMBL" id="PGOL01000508">
    <property type="protein sequence ID" value="PKI69407.1"/>
    <property type="molecule type" value="Genomic_DNA"/>
</dbReference>
<dbReference type="InterPro" id="IPR043502">
    <property type="entry name" value="DNA/RNA_pol_sf"/>
</dbReference>